<feature type="transmembrane region" description="Helical" evidence="1">
    <location>
        <begin position="131"/>
        <end position="150"/>
    </location>
</feature>
<name>A0ABP1R9C2_9HEXA</name>
<organism evidence="2 3">
    <name type="scientific">Orchesella dallaii</name>
    <dbReference type="NCBI Taxonomy" id="48710"/>
    <lineage>
        <taxon>Eukaryota</taxon>
        <taxon>Metazoa</taxon>
        <taxon>Ecdysozoa</taxon>
        <taxon>Arthropoda</taxon>
        <taxon>Hexapoda</taxon>
        <taxon>Collembola</taxon>
        <taxon>Entomobryomorpha</taxon>
        <taxon>Entomobryoidea</taxon>
        <taxon>Orchesellidae</taxon>
        <taxon>Orchesellinae</taxon>
        <taxon>Orchesella</taxon>
    </lineage>
</organism>
<evidence type="ECO:0000313" key="3">
    <source>
        <dbReference type="Proteomes" id="UP001642540"/>
    </source>
</evidence>
<keyword evidence="3" id="KW-1185">Reference proteome</keyword>
<reference evidence="2 3" key="1">
    <citation type="submission" date="2024-08" db="EMBL/GenBank/DDBJ databases">
        <authorList>
            <person name="Cucini C."/>
            <person name="Frati F."/>
        </authorList>
    </citation>
    <scope>NUCLEOTIDE SEQUENCE [LARGE SCALE GENOMIC DNA]</scope>
</reference>
<feature type="transmembrane region" description="Helical" evidence="1">
    <location>
        <begin position="275"/>
        <end position="293"/>
    </location>
</feature>
<dbReference type="Proteomes" id="UP001642540">
    <property type="component" value="Unassembled WGS sequence"/>
</dbReference>
<proteinExistence type="predicted"/>
<keyword evidence="1" id="KW-0812">Transmembrane</keyword>
<feature type="transmembrane region" description="Helical" evidence="1">
    <location>
        <begin position="77"/>
        <end position="94"/>
    </location>
</feature>
<gene>
    <name evidence="2" type="ORF">ODALV1_LOCUS20027</name>
</gene>
<accession>A0ABP1R9C2</accession>
<feature type="transmembrane region" description="Helical" evidence="1">
    <location>
        <begin position="45"/>
        <end position="65"/>
    </location>
</feature>
<evidence type="ECO:0000313" key="2">
    <source>
        <dbReference type="EMBL" id="CAL8122947.1"/>
    </source>
</evidence>
<feature type="transmembrane region" description="Helical" evidence="1">
    <location>
        <begin position="171"/>
        <end position="190"/>
    </location>
</feature>
<keyword evidence="1" id="KW-1133">Transmembrane helix</keyword>
<evidence type="ECO:0000256" key="1">
    <source>
        <dbReference type="SAM" id="Phobius"/>
    </source>
</evidence>
<feature type="transmembrane region" description="Helical" evidence="1">
    <location>
        <begin position="196"/>
        <end position="219"/>
    </location>
</feature>
<feature type="transmembrane region" description="Helical" evidence="1">
    <location>
        <begin position="299"/>
        <end position="320"/>
    </location>
</feature>
<dbReference type="EMBL" id="CAXLJM020000068">
    <property type="protein sequence ID" value="CAL8122947.1"/>
    <property type="molecule type" value="Genomic_DNA"/>
</dbReference>
<evidence type="ECO:0008006" key="4">
    <source>
        <dbReference type="Google" id="ProtNLM"/>
    </source>
</evidence>
<comment type="caution">
    <text evidence="2">The sequence shown here is derived from an EMBL/GenBank/DDBJ whole genome shotgun (WGS) entry which is preliminary data.</text>
</comment>
<keyword evidence="1" id="KW-0472">Membrane</keyword>
<sequence length="393" mass="45141">MLIENNLLPYIHRLIRLGTNRYLSFHPLRWDADSNRVYAPQNYHFGYIVTAVLLLTASQSTVSLVKFDTVQFKAIQAYFCLLFVVFASIHWFYISYSSETAQFINGLIDFERKYGCGQSCNARFLKLLCDLQYYSLPILVLLLSFTAALAPDSPFNSYNIFYHSSSPPPILSIKGVINFISVWTSNAALWSMTIPVLNFVMTCDFVMAFAVLGTLPWTFHRLVLLSAVQGFDPLSKAFHKHTKRKLSKAALSYREFQLLCYLYNDIHQQFITQPFAVSTISTQIVYIFLLVVYNTKESLFIFFFSIIIIMNAIIIDVVCYSQAANVHSTSELVKQKLRSRNTLLNNIWFRKFLNSCPTVGVGFFMNTYFGKLTPLNVEFFCLDKAAILMLLTR</sequence>
<protein>
    <recommendedName>
        <fullName evidence="4">Odorant receptor</fullName>
    </recommendedName>
</protein>